<reference evidence="5" key="1">
    <citation type="submission" date="2014-12" db="EMBL/GenBank/DDBJ databases">
        <title>Genome Sequence of Valsa Canker Pathogens Uncovers a Specific Adaption of Colonization on Woody Bark.</title>
        <authorList>
            <person name="Yin Z."/>
            <person name="Liu H."/>
            <person name="Gao X."/>
            <person name="Li Z."/>
            <person name="Song N."/>
            <person name="Ke X."/>
            <person name="Dai Q."/>
            <person name="Wu Y."/>
            <person name="Sun Y."/>
            <person name="Xu J.-R."/>
            <person name="Kang Z.K."/>
            <person name="Wang L."/>
            <person name="Huang L."/>
        </authorList>
    </citation>
    <scope>NUCLEOTIDE SEQUENCE [LARGE SCALE GENOMIC DNA]</scope>
    <source>
        <strain evidence="5">03-8</strain>
    </source>
</reference>
<dbReference type="AlphaFoldDB" id="A0A194VVA1"/>
<dbReference type="Pfam" id="PF00172">
    <property type="entry name" value="Zn_clus"/>
    <property type="match status" value="1"/>
</dbReference>
<dbReference type="InterPro" id="IPR050613">
    <property type="entry name" value="Sec_Metabolite_Reg"/>
</dbReference>
<dbReference type="PANTHER" id="PTHR31001">
    <property type="entry name" value="UNCHARACTERIZED TRANSCRIPTIONAL REGULATORY PROTEIN"/>
    <property type="match status" value="1"/>
</dbReference>
<dbReference type="OrthoDB" id="4236860at2759"/>
<dbReference type="Gene3D" id="4.10.240.10">
    <property type="entry name" value="Zn(2)-C6 fungal-type DNA-binding domain"/>
    <property type="match status" value="1"/>
</dbReference>
<feature type="domain" description="Zn(2)-C6 fungal-type" evidence="4">
    <location>
        <begin position="35"/>
        <end position="66"/>
    </location>
</feature>
<dbReference type="GO" id="GO:0008270">
    <property type="term" value="F:zinc ion binding"/>
    <property type="evidence" value="ECO:0007669"/>
    <property type="project" value="InterPro"/>
</dbReference>
<proteinExistence type="predicted"/>
<organism evidence="5 6">
    <name type="scientific">Cytospora mali</name>
    <name type="common">Apple Valsa canker fungus</name>
    <name type="synonym">Valsa mali</name>
    <dbReference type="NCBI Taxonomy" id="578113"/>
    <lineage>
        <taxon>Eukaryota</taxon>
        <taxon>Fungi</taxon>
        <taxon>Dikarya</taxon>
        <taxon>Ascomycota</taxon>
        <taxon>Pezizomycotina</taxon>
        <taxon>Sordariomycetes</taxon>
        <taxon>Sordariomycetidae</taxon>
        <taxon>Diaporthales</taxon>
        <taxon>Cytosporaceae</taxon>
        <taxon>Cytospora</taxon>
    </lineage>
</organism>
<protein>
    <submittedName>
        <fullName evidence="5">Oleate activated transcription factor 3</fullName>
    </submittedName>
</protein>
<evidence type="ECO:0000313" key="5">
    <source>
        <dbReference type="EMBL" id="KUI67745.1"/>
    </source>
</evidence>
<dbReference type="Proteomes" id="UP000078559">
    <property type="component" value="Chromosome 3"/>
</dbReference>
<dbReference type="SMR" id="A0A194VVA1"/>
<keyword evidence="2" id="KW-0539">Nucleus</keyword>
<feature type="region of interest" description="Disordered" evidence="3">
    <location>
        <begin position="1"/>
        <end position="29"/>
    </location>
</feature>
<dbReference type="CDD" id="cd00067">
    <property type="entry name" value="GAL4"/>
    <property type="match status" value="1"/>
</dbReference>
<name>A0A194VVA1_CYTMA</name>
<evidence type="ECO:0000256" key="2">
    <source>
        <dbReference type="ARBA" id="ARBA00023242"/>
    </source>
</evidence>
<dbReference type="InterPro" id="IPR036864">
    <property type="entry name" value="Zn2-C6_fun-type_DNA-bd_sf"/>
</dbReference>
<dbReference type="SUPFAM" id="SSF57701">
    <property type="entry name" value="Zn2/Cys6 DNA-binding domain"/>
    <property type="match status" value="1"/>
</dbReference>
<evidence type="ECO:0000259" key="4">
    <source>
        <dbReference type="PROSITE" id="PS50048"/>
    </source>
</evidence>
<feature type="region of interest" description="Disordered" evidence="3">
    <location>
        <begin position="63"/>
        <end position="91"/>
    </location>
</feature>
<keyword evidence="6" id="KW-1185">Reference proteome</keyword>
<dbReference type="PROSITE" id="PS50048">
    <property type="entry name" value="ZN2_CY6_FUNGAL_2"/>
    <property type="match status" value="1"/>
</dbReference>
<evidence type="ECO:0000256" key="3">
    <source>
        <dbReference type="SAM" id="MobiDB-lite"/>
    </source>
</evidence>
<accession>A0A194VVA1</accession>
<dbReference type="EMBL" id="CM003100">
    <property type="protein sequence ID" value="KUI67745.1"/>
    <property type="molecule type" value="Genomic_DNA"/>
</dbReference>
<dbReference type="PROSITE" id="PS00463">
    <property type="entry name" value="ZN2_CY6_FUNGAL_1"/>
    <property type="match status" value="1"/>
</dbReference>
<gene>
    <name evidence="5" type="ORF">VM1G_11464</name>
</gene>
<dbReference type="GO" id="GO:0005634">
    <property type="term" value="C:nucleus"/>
    <property type="evidence" value="ECO:0007669"/>
    <property type="project" value="UniProtKB-SubCell"/>
</dbReference>
<dbReference type="PANTHER" id="PTHR31001:SF58">
    <property type="entry name" value="ZN(II)2CYS6 TRANSCRIPTION FACTOR (EUROFUNG)"/>
    <property type="match status" value="1"/>
</dbReference>
<dbReference type="SMART" id="SM00066">
    <property type="entry name" value="GAL4"/>
    <property type="match status" value="1"/>
</dbReference>
<feature type="compositionally biased region" description="Basic and acidic residues" evidence="3">
    <location>
        <begin position="15"/>
        <end position="25"/>
    </location>
</feature>
<dbReference type="InterPro" id="IPR001138">
    <property type="entry name" value="Zn2Cys6_DnaBD"/>
</dbReference>
<comment type="subcellular location">
    <subcellularLocation>
        <location evidence="1">Nucleus</location>
    </subcellularLocation>
</comment>
<evidence type="ECO:0000313" key="6">
    <source>
        <dbReference type="Proteomes" id="UP000078559"/>
    </source>
</evidence>
<sequence>MTTGTAPTFGKFRLKGSEPDGDNSRARKRNRKTLSCVHCRRSKVKCDRGIPCGRCSKTGRKEKCSYGLETPSPNGQYESGRRLPSQSKGTHEVSPILMNTGLTHWAKLIEELGDVKRYIFNQDADFHETFDRITAIKDLYPTPSSYNFPFGDNQLDIPMLAQDAILDHLPSRTLVLDLVDNYMTTYEKTHRLLHPYCGYGYRTAVPSQL</sequence>
<dbReference type="GO" id="GO:0000981">
    <property type="term" value="F:DNA-binding transcription factor activity, RNA polymerase II-specific"/>
    <property type="evidence" value="ECO:0007669"/>
    <property type="project" value="InterPro"/>
</dbReference>
<evidence type="ECO:0000256" key="1">
    <source>
        <dbReference type="ARBA" id="ARBA00004123"/>
    </source>
</evidence>